<reference evidence="2" key="1">
    <citation type="submission" date="2023-07" db="EMBL/GenBank/DDBJ databases">
        <authorList>
            <consortium name="CYATHOMIX"/>
        </authorList>
    </citation>
    <scope>NUCLEOTIDE SEQUENCE</scope>
    <source>
        <strain evidence="2">N/A</strain>
    </source>
</reference>
<gene>
    <name evidence="2" type="ORF">CYNAS_LOCUS20044</name>
</gene>
<evidence type="ECO:0000313" key="3">
    <source>
        <dbReference type="Proteomes" id="UP001176961"/>
    </source>
</evidence>
<feature type="region of interest" description="Disordered" evidence="1">
    <location>
        <begin position="44"/>
        <end position="67"/>
    </location>
</feature>
<name>A0AA36MD98_CYLNA</name>
<dbReference type="Proteomes" id="UP001176961">
    <property type="component" value="Unassembled WGS sequence"/>
</dbReference>
<keyword evidence="3" id="KW-1185">Reference proteome</keyword>
<evidence type="ECO:0000256" key="1">
    <source>
        <dbReference type="SAM" id="MobiDB-lite"/>
    </source>
</evidence>
<organism evidence="2 3">
    <name type="scientific">Cylicocyclus nassatus</name>
    <name type="common">Nematode worm</name>
    <dbReference type="NCBI Taxonomy" id="53992"/>
    <lineage>
        <taxon>Eukaryota</taxon>
        <taxon>Metazoa</taxon>
        <taxon>Ecdysozoa</taxon>
        <taxon>Nematoda</taxon>
        <taxon>Chromadorea</taxon>
        <taxon>Rhabditida</taxon>
        <taxon>Rhabditina</taxon>
        <taxon>Rhabditomorpha</taxon>
        <taxon>Strongyloidea</taxon>
        <taxon>Strongylidae</taxon>
        <taxon>Cylicocyclus</taxon>
    </lineage>
</organism>
<dbReference type="AlphaFoldDB" id="A0AA36MD98"/>
<sequence>MTTADPQQRQFALFHKFRTEVRPPLILRRDERIRSVTCSFEEIIESEEEEDNQPRERASPEGRSPFAVIGESPFAERRAASPQNRSPYARKLVVPRLCRRFPDPDLRCRQAPTMLGSLSRHDAVSDLLTLPPIPEAAPL</sequence>
<proteinExistence type="predicted"/>
<accession>A0AA36MD98</accession>
<comment type="caution">
    <text evidence="2">The sequence shown here is derived from an EMBL/GenBank/DDBJ whole genome shotgun (WGS) entry which is preliminary data.</text>
</comment>
<evidence type="ECO:0000313" key="2">
    <source>
        <dbReference type="EMBL" id="CAJ0608061.1"/>
    </source>
</evidence>
<dbReference type="EMBL" id="CATQJL010000316">
    <property type="protein sequence ID" value="CAJ0608061.1"/>
    <property type="molecule type" value="Genomic_DNA"/>
</dbReference>
<protein>
    <submittedName>
        <fullName evidence="2">Uncharacterized protein</fullName>
    </submittedName>
</protein>